<dbReference type="SUPFAM" id="SSF53850">
    <property type="entry name" value="Periplasmic binding protein-like II"/>
    <property type="match status" value="1"/>
</dbReference>
<gene>
    <name evidence="3" type="ORF">RHODGE_RHODGE_04048</name>
</gene>
<dbReference type="RefSeq" id="WP_129610897.1">
    <property type="nucleotide sequence ID" value="NZ_UWOC01000181.1"/>
</dbReference>
<dbReference type="AlphaFoldDB" id="A0A447CYT3"/>
<dbReference type="PIRSF" id="PIRSF017082">
    <property type="entry name" value="YflP"/>
    <property type="match status" value="1"/>
</dbReference>
<evidence type="ECO:0008006" key="5">
    <source>
        <dbReference type="Google" id="ProtNLM"/>
    </source>
</evidence>
<dbReference type="InterPro" id="IPR042100">
    <property type="entry name" value="Bug_dom1"/>
</dbReference>
<reference evidence="4" key="1">
    <citation type="submission" date="2018-10" db="EMBL/GenBank/DDBJ databases">
        <authorList>
            <person name="Peiro R."/>
            <person name="Begona"/>
            <person name="Cbmso G."/>
            <person name="Lopez M."/>
            <person name="Gonzalez S."/>
            <person name="Sacristan E."/>
            <person name="Castillo E."/>
        </authorList>
    </citation>
    <scope>NUCLEOTIDE SEQUENCE [LARGE SCALE GENOMIC DNA]</scope>
</reference>
<comment type="similarity">
    <text evidence="1">Belongs to the UPF0065 (bug) family.</text>
</comment>
<comment type="caution">
    <text evidence="3">The sequence shown here is derived from an EMBL/GenBank/DDBJ whole genome shotgun (WGS) entry which is preliminary data.</text>
</comment>
<dbReference type="PANTHER" id="PTHR42928:SF5">
    <property type="entry name" value="BLR1237 PROTEIN"/>
    <property type="match status" value="1"/>
</dbReference>
<sequence length="330" mass="33712">MLRLLAAALAVLVVGQLAVPPAARAQTPAAPDYPARQITWVIPYAAGGFADIRARKIAEKLGKALGATVIIDNKAGAGGVLGTAAVAKAPADGSVIGMGNLAPLAVNVSLMGKLPYDPATDLVPVILIERSPLVLTAAPGQGLAGVADIIARAKAAPGRINYGSSGIGGAHHLSGVMFGRQAGIDIVHVPYKGGGAAANDLLAGHISMMFEMGYAALPSIEAGKIKALAVTANHRLAQLPDVPTMAEAGLPGFESYNWQGVVMPKGTPPEIVARLNKELNAILQMPDVRDSIVSQASDPAGGTPEEFAAFIRSETAKWGEVIRAAGIKPE</sequence>
<dbReference type="InterPro" id="IPR005064">
    <property type="entry name" value="BUG"/>
</dbReference>
<feature type="chain" id="PRO_5019494543" description="ABC transporter substrate-binding protein" evidence="2">
    <location>
        <begin position="26"/>
        <end position="330"/>
    </location>
</feature>
<keyword evidence="2" id="KW-0732">Signal</keyword>
<dbReference type="CDD" id="cd13578">
    <property type="entry name" value="PBP2_Bug27"/>
    <property type="match status" value="1"/>
</dbReference>
<protein>
    <recommendedName>
        <fullName evidence="5">ABC transporter substrate-binding protein</fullName>
    </recommendedName>
</protein>
<evidence type="ECO:0000313" key="4">
    <source>
        <dbReference type="Proteomes" id="UP000289200"/>
    </source>
</evidence>
<accession>A0A447CYT3</accession>
<evidence type="ECO:0000256" key="1">
    <source>
        <dbReference type="ARBA" id="ARBA00006987"/>
    </source>
</evidence>
<keyword evidence="4" id="KW-1185">Reference proteome</keyword>
<dbReference type="EMBL" id="UWOC01000181">
    <property type="protein sequence ID" value="VCU10452.1"/>
    <property type="molecule type" value="Genomic_DNA"/>
</dbReference>
<feature type="signal peptide" evidence="2">
    <location>
        <begin position="1"/>
        <end position="25"/>
    </location>
</feature>
<dbReference type="Pfam" id="PF03401">
    <property type="entry name" value="TctC"/>
    <property type="match status" value="1"/>
</dbReference>
<dbReference type="Gene3D" id="3.40.190.150">
    <property type="entry name" value="Bordetella uptake gene, domain 1"/>
    <property type="match status" value="1"/>
</dbReference>
<evidence type="ECO:0000313" key="3">
    <source>
        <dbReference type="EMBL" id="VCU10452.1"/>
    </source>
</evidence>
<dbReference type="PANTHER" id="PTHR42928">
    <property type="entry name" value="TRICARBOXYLATE-BINDING PROTEIN"/>
    <property type="match status" value="1"/>
</dbReference>
<proteinExistence type="inferred from homology"/>
<dbReference type="Proteomes" id="UP000289200">
    <property type="component" value="Unassembled WGS sequence"/>
</dbReference>
<organism evidence="3 4">
    <name type="scientific">Rhodoplanes serenus</name>
    <dbReference type="NCBI Taxonomy" id="200615"/>
    <lineage>
        <taxon>Bacteria</taxon>
        <taxon>Pseudomonadati</taxon>
        <taxon>Pseudomonadota</taxon>
        <taxon>Alphaproteobacteria</taxon>
        <taxon>Hyphomicrobiales</taxon>
        <taxon>Nitrobacteraceae</taxon>
        <taxon>Rhodoplanes</taxon>
    </lineage>
</organism>
<dbReference type="Gene3D" id="3.40.190.10">
    <property type="entry name" value="Periplasmic binding protein-like II"/>
    <property type="match status" value="1"/>
</dbReference>
<dbReference type="OrthoDB" id="7375033at2"/>
<evidence type="ECO:0000256" key="2">
    <source>
        <dbReference type="SAM" id="SignalP"/>
    </source>
</evidence>
<name>A0A447CYT3_9BRAD</name>